<gene>
    <name evidence="1" type="ORF">SAMN06296020_10164</name>
</gene>
<organism evidence="1 2">
    <name type="scientific">Anoxynatronum buryatiense</name>
    <dbReference type="NCBI Taxonomy" id="489973"/>
    <lineage>
        <taxon>Bacteria</taxon>
        <taxon>Bacillati</taxon>
        <taxon>Bacillota</taxon>
        <taxon>Clostridia</taxon>
        <taxon>Eubacteriales</taxon>
        <taxon>Clostridiaceae</taxon>
        <taxon>Anoxynatronum</taxon>
    </lineage>
</organism>
<sequence length="56" mass="6533">MTQTWHLFLANMYSKQNDSLLIAFKLKSSQTIHSKRLILCLLNILTLPLLVKQKFS</sequence>
<dbReference type="EMBL" id="FXUF01000001">
    <property type="protein sequence ID" value="SMP38217.1"/>
    <property type="molecule type" value="Genomic_DNA"/>
</dbReference>
<name>A0AA46AH98_9CLOT</name>
<keyword evidence="2" id="KW-1185">Reference proteome</keyword>
<evidence type="ECO:0000313" key="1">
    <source>
        <dbReference type="EMBL" id="SMP38217.1"/>
    </source>
</evidence>
<reference evidence="1" key="1">
    <citation type="submission" date="2017-05" db="EMBL/GenBank/DDBJ databases">
        <authorList>
            <person name="Varghese N."/>
            <person name="Submissions S."/>
        </authorList>
    </citation>
    <scope>NUCLEOTIDE SEQUENCE</scope>
    <source>
        <strain evidence="1">Su22</strain>
    </source>
</reference>
<comment type="caution">
    <text evidence="1">The sequence shown here is derived from an EMBL/GenBank/DDBJ whole genome shotgun (WGS) entry which is preliminary data.</text>
</comment>
<protein>
    <submittedName>
        <fullName evidence="1">Uncharacterized protein</fullName>
    </submittedName>
</protein>
<dbReference type="AlphaFoldDB" id="A0AA46AH98"/>
<proteinExistence type="predicted"/>
<evidence type="ECO:0000313" key="2">
    <source>
        <dbReference type="Proteomes" id="UP001158066"/>
    </source>
</evidence>
<accession>A0AA46AH98</accession>
<dbReference type="Proteomes" id="UP001158066">
    <property type="component" value="Unassembled WGS sequence"/>
</dbReference>